<gene>
    <name evidence="1" type="ORF">PACLA_8A059458</name>
</gene>
<dbReference type="InterPro" id="IPR036397">
    <property type="entry name" value="RNaseH_sf"/>
</dbReference>
<dbReference type="PROSITE" id="PS50994">
    <property type="entry name" value="INTEGRASE"/>
    <property type="match status" value="1"/>
</dbReference>
<name>A0A7D9LZF1_PARCT</name>
<sequence length="346" mass="39044">MLSRAPLSSVDNRKQNNFDVFRLEVERLDALANPQLLPKTTISLQAATAKDRDLAQLLKVILSGWPDIKSHLPSCVKPYWCFRDEMSVHNSVIYRGSQAVIPKSMRREMLMKIHASHAGAESNIRMAKDIVHWPGMQPEIKDMCQSCGQCAQFGRENTREPMKSQPIPQYPWQFVGQDIFQFESSSYLVTVGHYSDFIELDELDNTLSSTVIKHSKSHFALHGIPEVLLSDNGPQFVSTEFAAFCDLYGITHITSSPYWPRGNGKAESAVKIVKTFMKKCADIQLALLTYRNTPQEGHSLSPAQRSMGRRTRLNIPVSPEMLGPDKVVSKLVVRNQSQKREGEEVL</sequence>
<dbReference type="PANTHER" id="PTHR37984:SF8">
    <property type="entry name" value="CCHC-TYPE DOMAIN-CONTAINING PROTEIN"/>
    <property type="match status" value="1"/>
</dbReference>
<proteinExistence type="predicted"/>
<dbReference type="GO" id="GO:0015074">
    <property type="term" value="P:DNA integration"/>
    <property type="evidence" value="ECO:0007669"/>
    <property type="project" value="InterPro"/>
</dbReference>
<dbReference type="InterPro" id="IPR001584">
    <property type="entry name" value="Integrase_cat-core"/>
</dbReference>
<dbReference type="SUPFAM" id="SSF53098">
    <property type="entry name" value="Ribonuclease H-like"/>
    <property type="match status" value="1"/>
</dbReference>
<accession>A0A7D9LZF1</accession>
<dbReference type="GO" id="GO:0003676">
    <property type="term" value="F:nucleic acid binding"/>
    <property type="evidence" value="ECO:0007669"/>
    <property type="project" value="InterPro"/>
</dbReference>
<dbReference type="FunFam" id="1.10.340.70:FF:000003">
    <property type="entry name" value="Protein CBG25708"/>
    <property type="match status" value="1"/>
</dbReference>
<keyword evidence="2" id="KW-1185">Reference proteome</keyword>
<dbReference type="Gene3D" id="3.30.420.10">
    <property type="entry name" value="Ribonuclease H-like superfamily/Ribonuclease H"/>
    <property type="match status" value="1"/>
</dbReference>
<comment type="caution">
    <text evidence="1">The sequence shown here is derived from an EMBL/GenBank/DDBJ whole genome shotgun (WGS) entry which is preliminary data.</text>
</comment>
<evidence type="ECO:0000313" key="2">
    <source>
        <dbReference type="Proteomes" id="UP001152795"/>
    </source>
</evidence>
<dbReference type="FunFam" id="3.30.420.10:FF:000063">
    <property type="entry name" value="Retrovirus-related Pol polyprotein from transposon 297-like Protein"/>
    <property type="match status" value="1"/>
</dbReference>
<evidence type="ECO:0000313" key="1">
    <source>
        <dbReference type="EMBL" id="CAB4041112.1"/>
    </source>
</evidence>
<dbReference type="OrthoDB" id="5988588at2759"/>
<dbReference type="Proteomes" id="UP001152795">
    <property type="component" value="Unassembled WGS sequence"/>
</dbReference>
<dbReference type="InterPro" id="IPR012337">
    <property type="entry name" value="RNaseH-like_sf"/>
</dbReference>
<dbReference type="InterPro" id="IPR050951">
    <property type="entry name" value="Retrovirus_Pol_polyprotein"/>
</dbReference>
<dbReference type="PANTHER" id="PTHR37984">
    <property type="entry name" value="PROTEIN CBG26694"/>
    <property type="match status" value="1"/>
</dbReference>
<protein>
    <submittedName>
        <fullName evidence="1">Transposon Tf2-9 poly</fullName>
    </submittedName>
</protein>
<dbReference type="EMBL" id="CACRXK020027774">
    <property type="protein sequence ID" value="CAB4041112.1"/>
    <property type="molecule type" value="Genomic_DNA"/>
</dbReference>
<dbReference type="Pfam" id="PF00665">
    <property type="entry name" value="rve"/>
    <property type="match status" value="1"/>
</dbReference>
<dbReference type="InterPro" id="IPR041588">
    <property type="entry name" value="Integrase_H2C2"/>
</dbReference>
<reference evidence="1" key="1">
    <citation type="submission" date="2020-04" db="EMBL/GenBank/DDBJ databases">
        <authorList>
            <person name="Alioto T."/>
            <person name="Alioto T."/>
            <person name="Gomez Garrido J."/>
        </authorList>
    </citation>
    <scope>NUCLEOTIDE SEQUENCE</scope>
    <source>
        <strain evidence="1">A484AB</strain>
    </source>
</reference>
<dbReference type="Gene3D" id="1.10.340.70">
    <property type="match status" value="1"/>
</dbReference>
<dbReference type="Pfam" id="PF17921">
    <property type="entry name" value="Integrase_H2C2"/>
    <property type="match status" value="1"/>
</dbReference>
<dbReference type="AlphaFoldDB" id="A0A7D9LZF1"/>
<organism evidence="1 2">
    <name type="scientific">Paramuricea clavata</name>
    <name type="common">Red gorgonian</name>
    <name type="synonym">Violescent sea-whip</name>
    <dbReference type="NCBI Taxonomy" id="317549"/>
    <lineage>
        <taxon>Eukaryota</taxon>
        <taxon>Metazoa</taxon>
        <taxon>Cnidaria</taxon>
        <taxon>Anthozoa</taxon>
        <taxon>Octocorallia</taxon>
        <taxon>Malacalcyonacea</taxon>
        <taxon>Plexauridae</taxon>
        <taxon>Paramuricea</taxon>
    </lineage>
</organism>